<dbReference type="InterPro" id="IPR011006">
    <property type="entry name" value="CheY-like_superfamily"/>
</dbReference>
<feature type="domain" description="Response regulatory" evidence="6">
    <location>
        <begin position="4"/>
        <end position="120"/>
    </location>
</feature>
<dbReference type="EMBL" id="NESN01000002">
    <property type="protein sequence ID" value="PUE53954.1"/>
    <property type="molecule type" value="Genomic_DNA"/>
</dbReference>
<dbReference type="SUPFAM" id="SSF46894">
    <property type="entry name" value="C-terminal effector domain of the bipartite response regulators"/>
    <property type="match status" value="1"/>
</dbReference>
<sequence length="214" mass="23287">MSIRVLLSSKHKVVSEGIAAVLRTHHDMDLVGMSDNGAMTNALCDQVDPDVVLIGMQANDSKDMALMHQIAHHQPAKNMVAFSADSDRNSIIEILDAGAKCYVSTTSSIDELMSAIRAAAAGRVYLCQAAASEMMESVRKARSGDISLKGQLGGREEQVLRLIADGYSSKEIARNLQIAPSTVEVHRRNIMRKIGLHKVADLTRYAIRNQMVSV</sequence>
<dbReference type="RefSeq" id="WP_108311962.1">
    <property type="nucleotide sequence ID" value="NZ_NESN01000002.1"/>
</dbReference>
<evidence type="ECO:0000313" key="8">
    <source>
        <dbReference type="Proteomes" id="UP000250790"/>
    </source>
</evidence>
<gene>
    <name evidence="7" type="ORF">B9Z37_05060</name>
</gene>
<keyword evidence="8" id="KW-1185">Reference proteome</keyword>
<dbReference type="Pfam" id="PF00072">
    <property type="entry name" value="Response_reg"/>
    <property type="match status" value="1"/>
</dbReference>
<keyword evidence="1" id="KW-0805">Transcription regulation</keyword>
<dbReference type="OrthoDB" id="9816469at2"/>
<dbReference type="CDD" id="cd06170">
    <property type="entry name" value="LuxR_C_like"/>
    <property type="match status" value="1"/>
</dbReference>
<dbReference type="PRINTS" id="PR00038">
    <property type="entry name" value="HTHLUXR"/>
</dbReference>
<name>A0A315EDH3_9BURK</name>
<dbReference type="Pfam" id="PF00196">
    <property type="entry name" value="GerE"/>
    <property type="match status" value="1"/>
</dbReference>
<dbReference type="PROSITE" id="PS50110">
    <property type="entry name" value="RESPONSE_REGULATORY"/>
    <property type="match status" value="1"/>
</dbReference>
<evidence type="ECO:0000259" key="5">
    <source>
        <dbReference type="PROSITE" id="PS50043"/>
    </source>
</evidence>
<dbReference type="AlphaFoldDB" id="A0A315EDH3"/>
<dbReference type="PROSITE" id="PS00622">
    <property type="entry name" value="HTH_LUXR_1"/>
    <property type="match status" value="1"/>
</dbReference>
<dbReference type="InterPro" id="IPR016032">
    <property type="entry name" value="Sig_transdc_resp-reg_C-effctor"/>
</dbReference>
<organism evidence="7 8">
    <name type="scientific">Limnohabitans parvus II-B4</name>
    <dbReference type="NCBI Taxonomy" id="1293052"/>
    <lineage>
        <taxon>Bacteria</taxon>
        <taxon>Pseudomonadati</taxon>
        <taxon>Pseudomonadota</taxon>
        <taxon>Betaproteobacteria</taxon>
        <taxon>Burkholderiales</taxon>
        <taxon>Comamonadaceae</taxon>
        <taxon>Limnohabitans</taxon>
    </lineage>
</organism>
<evidence type="ECO:0000256" key="3">
    <source>
        <dbReference type="ARBA" id="ARBA00023163"/>
    </source>
</evidence>
<comment type="caution">
    <text evidence="7">The sequence shown here is derived from an EMBL/GenBank/DDBJ whole genome shotgun (WGS) entry which is preliminary data.</text>
</comment>
<keyword evidence="3" id="KW-0804">Transcription</keyword>
<evidence type="ECO:0000259" key="6">
    <source>
        <dbReference type="PROSITE" id="PS50110"/>
    </source>
</evidence>
<evidence type="ECO:0000256" key="1">
    <source>
        <dbReference type="ARBA" id="ARBA00023015"/>
    </source>
</evidence>
<dbReference type="PANTHER" id="PTHR44688">
    <property type="entry name" value="DNA-BINDING TRANSCRIPTIONAL ACTIVATOR DEVR_DOSR"/>
    <property type="match status" value="1"/>
</dbReference>
<dbReference type="Proteomes" id="UP000250790">
    <property type="component" value="Unassembled WGS sequence"/>
</dbReference>
<evidence type="ECO:0000256" key="4">
    <source>
        <dbReference type="PROSITE-ProRule" id="PRU00169"/>
    </source>
</evidence>
<feature type="domain" description="HTH luxR-type" evidence="5">
    <location>
        <begin position="145"/>
        <end position="210"/>
    </location>
</feature>
<dbReference type="PANTHER" id="PTHR44688:SF16">
    <property type="entry name" value="DNA-BINDING TRANSCRIPTIONAL ACTIVATOR DEVR_DOSR"/>
    <property type="match status" value="1"/>
</dbReference>
<dbReference type="InterPro" id="IPR001789">
    <property type="entry name" value="Sig_transdc_resp-reg_receiver"/>
</dbReference>
<reference evidence="7 8" key="1">
    <citation type="submission" date="2017-04" db="EMBL/GenBank/DDBJ databases">
        <title>Unexpected and diverse lifestyles within the genus Limnohabitans.</title>
        <authorList>
            <person name="Kasalicky V."/>
            <person name="Mehrshad M."/>
            <person name="Andrei S.-A."/>
            <person name="Salcher M."/>
            <person name="Kratochvilova H."/>
            <person name="Simek K."/>
            <person name="Ghai R."/>
        </authorList>
    </citation>
    <scope>NUCLEOTIDE SEQUENCE [LARGE SCALE GENOMIC DNA]</scope>
    <source>
        <strain evidence="7 8">II-B4</strain>
    </source>
</reference>
<evidence type="ECO:0000313" key="7">
    <source>
        <dbReference type="EMBL" id="PUE53954.1"/>
    </source>
</evidence>
<dbReference type="GO" id="GO:0000160">
    <property type="term" value="P:phosphorelay signal transduction system"/>
    <property type="evidence" value="ECO:0007669"/>
    <property type="project" value="InterPro"/>
</dbReference>
<dbReference type="GO" id="GO:0006355">
    <property type="term" value="P:regulation of DNA-templated transcription"/>
    <property type="evidence" value="ECO:0007669"/>
    <property type="project" value="InterPro"/>
</dbReference>
<keyword evidence="2" id="KW-0238">DNA-binding</keyword>
<dbReference type="InterPro" id="IPR000792">
    <property type="entry name" value="Tscrpt_reg_LuxR_C"/>
</dbReference>
<evidence type="ECO:0000256" key="2">
    <source>
        <dbReference type="ARBA" id="ARBA00023125"/>
    </source>
</evidence>
<dbReference type="PROSITE" id="PS50043">
    <property type="entry name" value="HTH_LUXR_2"/>
    <property type="match status" value="1"/>
</dbReference>
<comment type="caution">
    <text evidence="4">Lacks conserved residue(s) required for the propagation of feature annotation.</text>
</comment>
<dbReference type="SMART" id="SM00421">
    <property type="entry name" value="HTH_LUXR"/>
    <property type="match status" value="1"/>
</dbReference>
<protein>
    <submittedName>
        <fullName evidence="7">Two-component system response regulator</fullName>
    </submittedName>
</protein>
<proteinExistence type="predicted"/>
<dbReference type="SUPFAM" id="SSF52172">
    <property type="entry name" value="CheY-like"/>
    <property type="match status" value="1"/>
</dbReference>
<dbReference type="GO" id="GO:0003677">
    <property type="term" value="F:DNA binding"/>
    <property type="evidence" value="ECO:0007669"/>
    <property type="project" value="UniProtKB-KW"/>
</dbReference>
<dbReference type="Gene3D" id="3.40.50.2300">
    <property type="match status" value="1"/>
</dbReference>
<accession>A0A315EDH3</accession>